<protein>
    <recommendedName>
        <fullName evidence="2">DUF4178 domain-containing protein</fullName>
    </recommendedName>
</protein>
<evidence type="ECO:0000313" key="3">
    <source>
        <dbReference type="EMBL" id="EJL76108.1"/>
    </source>
</evidence>
<keyword evidence="1" id="KW-0812">Transmembrane</keyword>
<dbReference type="OrthoDB" id="713199at2"/>
<comment type="caution">
    <text evidence="3">The sequence shown here is derived from an EMBL/GenBank/DDBJ whole genome shotgun (WGS) entry which is preliminary data.</text>
</comment>
<evidence type="ECO:0000313" key="4">
    <source>
        <dbReference type="Proteomes" id="UP000007509"/>
    </source>
</evidence>
<dbReference type="Pfam" id="PF13785">
    <property type="entry name" value="DUF4178"/>
    <property type="match status" value="1"/>
</dbReference>
<evidence type="ECO:0000256" key="1">
    <source>
        <dbReference type="SAM" id="Phobius"/>
    </source>
</evidence>
<reference evidence="3 4" key="1">
    <citation type="journal article" date="2012" name="J. Bacteriol.">
        <title>Twenty-one genome sequences from Pseudomonas species and 19 genome sequences from diverse bacteria isolated from the rhizosphere and endosphere of Populus deltoides.</title>
        <authorList>
            <person name="Brown S.D."/>
            <person name="Utturkar S.M."/>
            <person name="Klingeman D.M."/>
            <person name="Johnson C.M."/>
            <person name="Martin S.L."/>
            <person name="Land M.L."/>
            <person name="Lu T.Y."/>
            <person name="Schadt C.W."/>
            <person name="Doktycz M.J."/>
            <person name="Pelletier D.A."/>
        </authorList>
    </citation>
    <scope>NUCLEOTIDE SEQUENCE [LARGE SCALE GENOMIC DNA]</scope>
    <source>
        <strain evidence="3 4">CF314</strain>
    </source>
</reference>
<proteinExistence type="predicted"/>
<keyword evidence="1" id="KW-1133">Transmembrane helix</keyword>
<evidence type="ECO:0000259" key="2">
    <source>
        <dbReference type="Pfam" id="PF13785"/>
    </source>
</evidence>
<gene>
    <name evidence="3" type="ORF">PMI13_00078</name>
</gene>
<keyword evidence="4" id="KW-1185">Reference proteome</keyword>
<feature type="domain" description="DUF4178" evidence="2">
    <location>
        <begin position="54"/>
        <end position="185"/>
    </location>
</feature>
<name>J2KSW9_9FLAO</name>
<dbReference type="AlphaFoldDB" id="J2KSW9"/>
<dbReference type="InterPro" id="IPR025235">
    <property type="entry name" value="DUF4178"/>
</dbReference>
<dbReference type="RefSeq" id="WP_007839439.1">
    <property type="nucleotide sequence ID" value="NZ_AKJY01000002.1"/>
</dbReference>
<dbReference type="PATRIC" id="fig|1144316.3.peg.80"/>
<dbReference type="Proteomes" id="UP000007509">
    <property type="component" value="Unassembled WGS sequence"/>
</dbReference>
<organism evidence="3 4">
    <name type="scientific">Chryseobacterium populi</name>
    <dbReference type="NCBI Taxonomy" id="1144316"/>
    <lineage>
        <taxon>Bacteria</taxon>
        <taxon>Pseudomonadati</taxon>
        <taxon>Bacteroidota</taxon>
        <taxon>Flavobacteriia</taxon>
        <taxon>Flavobacteriales</taxon>
        <taxon>Weeksellaceae</taxon>
        <taxon>Chryseobacterium group</taxon>
        <taxon>Chryseobacterium</taxon>
    </lineage>
</organism>
<dbReference type="EMBL" id="AKJY01000002">
    <property type="protein sequence ID" value="EJL76108.1"/>
    <property type="molecule type" value="Genomic_DNA"/>
</dbReference>
<accession>J2KSW9</accession>
<sequence>MDYVCPICKTENKHEINFPVGEYVCRSCSNLISTVKNSSQKVVRKPVENVVLNIGQKGVIDQAEYSVIGIIVRKYGSGTFWREYYLKDQKGNNAFLSESNGHWVFLLPMPIGKFRKKSSKQIILNDRTYRWYETTECHIDAAAGFFEDALNFNIATYKEYVNGTEMISQEQSGSSNEHFFGSHISKYTVKKAFEISDLPNYSGIGIVQPFYVNIKQTINILCIAALLICLLQLYVYTSRTNYSVFEQTVRFEDVKNKEMASKSFTLSGGSAPLKVNLHSAVDNSWANVQLSLVNENTNEAVYTSKDIEEYHGYEDGENWSEGSTTEEFNFCGVASGKYHFVISAEKQETIISTTSASNYYISPDGNITLSREPSGIVNVVNNNTRESVAFGDLETLKKDQSAMGSLVSKTFGKQNLDSLLNINTTLSEASQNTVIRDGSSVDIKATWLPVSFWNFGIILGLMLIFFIACYWGNRLFSISKWSESSNSPYTQS</sequence>
<keyword evidence="1" id="KW-0472">Membrane</keyword>
<feature type="transmembrane region" description="Helical" evidence="1">
    <location>
        <begin position="218"/>
        <end position="236"/>
    </location>
</feature>
<feature type="transmembrane region" description="Helical" evidence="1">
    <location>
        <begin position="452"/>
        <end position="472"/>
    </location>
</feature>